<feature type="region of interest" description="Disordered" evidence="1">
    <location>
        <begin position="308"/>
        <end position="327"/>
    </location>
</feature>
<feature type="region of interest" description="Disordered" evidence="1">
    <location>
        <begin position="231"/>
        <end position="253"/>
    </location>
</feature>
<evidence type="ECO:0000313" key="2">
    <source>
        <dbReference type="EMBL" id="KAK5057207.1"/>
    </source>
</evidence>
<feature type="compositionally biased region" description="Polar residues" evidence="1">
    <location>
        <begin position="242"/>
        <end position="253"/>
    </location>
</feature>
<feature type="compositionally biased region" description="Low complexity" evidence="1">
    <location>
        <begin position="507"/>
        <end position="519"/>
    </location>
</feature>
<dbReference type="PANTHER" id="PTHR28058">
    <property type="entry name" value="37S RIBOSOMAL PROTEIN MRP51, MITOCHONDRIAL"/>
    <property type="match status" value="1"/>
</dbReference>
<dbReference type="Pfam" id="PF11709">
    <property type="entry name" value="Mit_ribos_Mrp51"/>
    <property type="match status" value="1"/>
</dbReference>
<name>A0ABR0J7J0_9EURO</name>
<evidence type="ECO:0000256" key="1">
    <source>
        <dbReference type="SAM" id="MobiDB-lite"/>
    </source>
</evidence>
<keyword evidence="3" id="KW-1185">Reference proteome</keyword>
<comment type="caution">
    <text evidence="2">The sequence shown here is derived from an EMBL/GenBank/DDBJ whole genome shotgun (WGS) entry which is preliminary data.</text>
</comment>
<evidence type="ECO:0000313" key="3">
    <source>
        <dbReference type="Proteomes" id="UP001345691"/>
    </source>
</evidence>
<feature type="region of interest" description="Disordered" evidence="1">
    <location>
        <begin position="504"/>
        <end position="552"/>
    </location>
</feature>
<reference evidence="2 3" key="1">
    <citation type="submission" date="2023-08" db="EMBL/GenBank/DDBJ databases">
        <title>Black Yeasts Isolated from many extreme environments.</title>
        <authorList>
            <person name="Coleine C."/>
            <person name="Stajich J.E."/>
            <person name="Selbmann L."/>
        </authorList>
    </citation>
    <scope>NUCLEOTIDE SEQUENCE [LARGE SCALE GENOMIC DNA]</scope>
    <source>
        <strain evidence="2 3">CCFEE 6328</strain>
    </source>
</reference>
<dbReference type="InterPro" id="IPR016712">
    <property type="entry name" value="Rbsml_bS1m-like"/>
</dbReference>
<accession>A0ABR0J7J0</accession>
<gene>
    <name evidence="2" type="ORF">LTR69_007246</name>
</gene>
<sequence length="568" mass="62487">MPWYGKLGKDFLSPSLLSWISSIKQCSPFIKIEPVTRKLVRLSAAMTAARLSPAASLLRSSKLFALPPQLSLPPTPPSADPPAYSDTATTPYPIRPAIETPTSSLNQGDWGLKRALPIKTTTKSGTPVIRIQGGIDTPEHIADFESAADHVLTLRKFQELRLRVTLPTARDVPDSQRTSAFHPEVDHTTDAEPSALVGKATTSWLERASAERVAQLPKHLKDTLEEVARARTAEAGSEKPVTPTSPAQAPFTSNKRRWRYAGPYLAGMNGMEFEGFLKKITREQRLEFRAYVKQHLINERLQKSRAEALEQGETGTAEVPSKEATEEEVTEYLRHLRSEPGKFGPLIASFFDLADAPKPSPGTADPWSYGRDTISADSYKESGPPSTHPSAGLSYIKSEKYSQNDTKVGPLEHRPPVAARLLKSIPTSHRRYIPRVGVAGFTVHPPTGDGFAGDYSWQWEPKKDGPKLVVTPTSGSISQAGKLDMYTKLEKNWLVEDDVPVNKQEKSASQVSAARRSASTQLPPLDSIASKRPNRRVTRPPPEPSQDISEEWDMLVRTAAQNAVSKQT</sequence>
<dbReference type="Proteomes" id="UP001345691">
    <property type="component" value="Unassembled WGS sequence"/>
</dbReference>
<evidence type="ECO:0008006" key="4">
    <source>
        <dbReference type="Google" id="ProtNLM"/>
    </source>
</evidence>
<dbReference type="EMBL" id="JAVRRF010000016">
    <property type="protein sequence ID" value="KAK5057207.1"/>
    <property type="molecule type" value="Genomic_DNA"/>
</dbReference>
<organism evidence="2 3">
    <name type="scientific">Exophiala sideris</name>
    <dbReference type="NCBI Taxonomy" id="1016849"/>
    <lineage>
        <taxon>Eukaryota</taxon>
        <taxon>Fungi</taxon>
        <taxon>Dikarya</taxon>
        <taxon>Ascomycota</taxon>
        <taxon>Pezizomycotina</taxon>
        <taxon>Eurotiomycetes</taxon>
        <taxon>Chaetothyriomycetidae</taxon>
        <taxon>Chaetothyriales</taxon>
        <taxon>Herpotrichiellaceae</taxon>
        <taxon>Exophiala</taxon>
    </lineage>
</organism>
<proteinExistence type="predicted"/>
<dbReference type="PANTHER" id="PTHR28058:SF1">
    <property type="entry name" value="SMALL RIBOSOMAL SUBUNIT PROTEIN BS1M"/>
    <property type="match status" value="1"/>
</dbReference>
<protein>
    <recommendedName>
        <fullName evidence="4">Mitochondrial ribosomal protein MRP51</fullName>
    </recommendedName>
</protein>